<feature type="compositionally biased region" description="Basic and acidic residues" evidence="2">
    <location>
        <begin position="1460"/>
        <end position="1474"/>
    </location>
</feature>
<reference evidence="4" key="1">
    <citation type="submission" date="2021-01" db="EMBL/GenBank/DDBJ databases">
        <authorList>
            <person name="Corre E."/>
            <person name="Pelletier E."/>
            <person name="Niang G."/>
            <person name="Scheremetjew M."/>
            <person name="Finn R."/>
            <person name="Kale V."/>
            <person name="Holt S."/>
            <person name="Cochrane G."/>
            <person name="Meng A."/>
            <person name="Brown T."/>
            <person name="Cohen L."/>
        </authorList>
    </citation>
    <scope>NUCLEOTIDE SEQUENCE</scope>
    <source>
        <strain evidence="4">Isolate 1302-5</strain>
    </source>
</reference>
<evidence type="ECO:0000256" key="2">
    <source>
        <dbReference type="SAM" id="MobiDB-lite"/>
    </source>
</evidence>
<feature type="domain" description="FH2" evidence="3">
    <location>
        <begin position="213"/>
        <end position="661"/>
    </location>
</feature>
<feature type="region of interest" description="Disordered" evidence="2">
    <location>
        <begin position="1220"/>
        <end position="1271"/>
    </location>
</feature>
<feature type="compositionally biased region" description="Acidic residues" evidence="2">
    <location>
        <begin position="68"/>
        <end position="81"/>
    </location>
</feature>
<evidence type="ECO:0000313" key="4">
    <source>
        <dbReference type="EMBL" id="CAE2248605.1"/>
    </source>
</evidence>
<dbReference type="PANTHER" id="PTHR45725:SF1">
    <property type="entry name" value="DISHEVELLED ASSOCIATED ACTIVATOR OF MORPHOGENESIS, ISOFORM D"/>
    <property type="match status" value="1"/>
</dbReference>
<protein>
    <recommendedName>
        <fullName evidence="3">FH2 domain-containing protein</fullName>
    </recommendedName>
</protein>
<evidence type="ECO:0000256" key="1">
    <source>
        <dbReference type="SAM" id="Coils"/>
    </source>
</evidence>
<dbReference type="Pfam" id="PF02181">
    <property type="entry name" value="FH2"/>
    <property type="match status" value="1"/>
</dbReference>
<feature type="region of interest" description="Disordered" evidence="2">
    <location>
        <begin position="1441"/>
        <end position="1514"/>
    </location>
</feature>
<organism evidence="4">
    <name type="scientific">Odontella aurita</name>
    <dbReference type="NCBI Taxonomy" id="265563"/>
    <lineage>
        <taxon>Eukaryota</taxon>
        <taxon>Sar</taxon>
        <taxon>Stramenopiles</taxon>
        <taxon>Ochrophyta</taxon>
        <taxon>Bacillariophyta</taxon>
        <taxon>Mediophyceae</taxon>
        <taxon>Biddulphiophycidae</taxon>
        <taxon>Eupodiscales</taxon>
        <taxon>Odontellaceae</taxon>
        <taxon>Odontella</taxon>
    </lineage>
</organism>
<feature type="compositionally biased region" description="Acidic residues" evidence="2">
    <location>
        <begin position="1169"/>
        <end position="1180"/>
    </location>
</feature>
<feature type="region of interest" description="Disordered" evidence="2">
    <location>
        <begin position="1016"/>
        <end position="1059"/>
    </location>
</feature>
<accession>A0A7S4MWB9</accession>
<name>A0A7S4MWB9_9STRA</name>
<dbReference type="InterPro" id="IPR015425">
    <property type="entry name" value="FH2_Formin"/>
</dbReference>
<feature type="region of interest" description="Disordered" evidence="2">
    <location>
        <begin position="1555"/>
        <end position="1579"/>
    </location>
</feature>
<feature type="compositionally biased region" description="Basic and acidic residues" evidence="2">
    <location>
        <begin position="125"/>
        <end position="146"/>
    </location>
</feature>
<sequence length="1766" mass="184926">MDQDHSKPAQEAVPLKEDPDYTKYFKMLKMGLPMDAVKHALKRDGKNEAVMDLDPEKPLKMQNLPTKEEDDDEDSDDEEENDDKKKAEDNGPPLKEDPEYVKYFKMLKMGLPMGAVKNALLRDGKDPSIMDLDHDKSVKSQLNKDEKDEEEDTGPPLKEDPEYAKYFKMLKMGLPMGAVKNALQRDGKDTSIMDLDHDKSVKSQLAPAKKKKKKKEKKIKVRRKKIFWNPIDESDLGDDTLWSMVKGTVNMGQLKFDTSEFESLFTDKSDPSQKKKKDAAKGGGGGKDEKKQVQIIDGKRAMNGGIILARLKMEYSKIADMVNTMDAGDLDATQLKALKEFLPTDDENEALKAYMAKAEKSDDKKKQLLQDIQACERYMVAMMEVNNASAKFDCMLFQIEFETRMKEIVDEITIMIEACDQIRSSQRLRKLMAVILTLGNQINTGGTGNLAAGFSLDALLKLDEAKAFDKKTSVLQYLVKLIRTNDESLLKFKEDLSKSTEAEGVLIDSLLQNMKQMKEELDGVKKTAEKEAEKLREENSAALAGRKKLTLEEMKAQKTSVRKADGVSHYNRMVMDEKTPMEDFVQQADGEMKKAFDKANEMKGTYVKVLQYFGEDEKMSSGDFFGYINKFKMAFYTAHDTVAKIEAQRIKEEKRAAAKAAKEKAKEKRKKGVKGVTDKVNTQANLQMHPKTRNGGGGSEAKEDAAGPGGALHRTSIAAKADSVEVEVDGAQDGPPKGGIAAFAAAAALKKKDKVEDGKGGEGARPPLGGIAAMAAAAALKKKESEGGDSSDNGGAGLPKGGIAAMAAAAALKKKPPKGGIAAMAAAAALQKKGGEGDESGESSEGGDAGPPKGGIAAMAAAAALRKKGDDVEEEKGDSSAGAAPPMGGIAAMAAAAAQKKASAASGGGSDKNDKHRGGWRRGKGGRLVRGEEEQASPPGGIAAMAAAAAMKKQNSSNEPKEVVTDASDGPRAGGIASMAAAAALKKSQSKANMYPAAGGIAAMAAAAALKKQESHSATDTSCADAEEGGPPKGGIAAMAAAAARKTQQDEDYSEEVPSRPAGGIAAMAAAAALKKQKSLVGIGENAAPPAGGIAAMAAAAALKKSQSRGNTAPAGGGIAAMAAAAALKKQRSQTMKRAASETEEEIPPSGGIAAMAAAAARRKQISEEREEDEYGEEDSGPPFGGIAAMAAAAALKKQKSASDSNESNAPPAGSIAAMAAAAALKKQASQRKESTSAPSGGIAAMAAAAARRKKLSEENEPSKEEYGPPVGGIAAMAAAAALKKQKSMSDTEEGAAPPVGDIAAFAAAAARKKQGVANTTAEDDQPKTLRSQRRGSTDSAGSNISMKGDTGSSMNRKFGSPGSVASMAAASALKEQRRIRRQQSEDSNDATASVGVAAMAASAAMKKLKYRPQNDGAGADDIRPPTGGIAMMAAAAALKKQTSHLTPNGTNGSDLGMPRLDHAGRSIAREEKTVPQAGGIAAKAFAAARQRRSNEERGHEHANGSTSLNTSAPEGGIAALAAAAALKKQRARPQIDVPSGGGIAAMAASAAVRKQKGLSRPQKWAEDEEVSKGMNISSRTAANIANTLQDDGKVSTPKRGLSTSRVETLISEEMVRKSVNISSRTGLSDIGEDEQGTSEDRALPATILVAPYDEMPEPMTPPRGGIAAAAAANARARQALTPDGVLMHEYAPKGGIAAAAAAAALSRSNKEGDGTSKRGGSRKARAMQNLENSAYYGARFSASARNLYATADNRGGNDGKSAGGS</sequence>
<gene>
    <name evidence="4" type="ORF">OAUR00152_LOCUS20109</name>
</gene>
<feature type="region of interest" description="Disordered" evidence="2">
    <location>
        <begin position="1309"/>
        <end position="1393"/>
    </location>
</feature>
<dbReference type="InterPro" id="IPR051425">
    <property type="entry name" value="Formin_Homology"/>
</dbReference>
<dbReference type="InterPro" id="IPR019309">
    <property type="entry name" value="WASHC3"/>
</dbReference>
<feature type="region of interest" description="Disordered" evidence="2">
    <location>
        <begin position="125"/>
        <end position="160"/>
    </location>
</feature>
<feature type="region of interest" description="Disordered" evidence="2">
    <location>
        <begin position="1704"/>
        <end position="1727"/>
    </location>
</feature>
<feature type="region of interest" description="Disordered" evidence="2">
    <location>
        <begin position="1"/>
        <end position="20"/>
    </location>
</feature>
<feature type="region of interest" description="Disordered" evidence="2">
    <location>
        <begin position="46"/>
        <end position="99"/>
    </location>
</feature>
<feature type="compositionally biased region" description="Basic residues" evidence="2">
    <location>
        <begin position="918"/>
        <end position="927"/>
    </location>
</feature>
<feature type="compositionally biased region" description="Polar residues" evidence="2">
    <location>
        <begin position="1338"/>
        <end position="1356"/>
    </location>
</feature>
<feature type="region of interest" description="Disordered" evidence="2">
    <location>
        <begin position="657"/>
        <end position="711"/>
    </location>
</feature>
<feature type="compositionally biased region" description="Polar residues" evidence="2">
    <location>
        <begin position="1504"/>
        <end position="1513"/>
    </location>
</feature>
<dbReference type="SUPFAM" id="SSF101447">
    <property type="entry name" value="Formin homology 2 domain (FH2 domain)"/>
    <property type="match status" value="1"/>
</dbReference>
<feature type="region of interest" description="Disordered" evidence="2">
    <location>
        <begin position="1132"/>
        <end position="1190"/>
    </location>
</feature>
<feature type="compositionally biased region" description="Low complexity" evidence="2">
    <location>
        <begin position="1478"/>
        <end position="1489"/>
    </location>
</feature>
<dbReference type="SMART" id="SM00498">
    <property type="entry name" value="FH2"/>
    <property type="match status" value="1"/>
</dbReference>
<dbReference type="PROSITE" id="PS51444">
    <property type="entry name" value="FH2"/>
    <property type="match status" value="1"/>
</dbReference>
<feature type="compositionally biased region" description="Basic and acidic residues" evidence="2">
    <location>
        <begin position="657"/>
        <end position="666"/>
    </location>
</feature>
<feature type="coiled-coil region" evidence="1">
    <location>
        <begin position="507"/>
        <end position="545"/>
    </location>
</feature>
<evidence type="ECO:0000259" key="3">
    <source>
        <dbReference type="PROSITE" id="PS51444"/>
    </source>
</evidence>
<feature type="region of interest" description="Disordered" evidence="2">
    <location>
        <begin position="827"/>
        <end position="970"/>
    </location>
</feature>
<dbReference type="PANTHER" id="PTHR45725">
    <property type="entry name" value="FORMIN HOMOLOGY 2 FAMILY MEMBER"/>
    <property type="match status" value="1"/>
</dbReference>
<feature type="compositionally biased region" description="Low complexity" evidence="2">
    <location>
        <begin position="879"/>
        <end position="905"/>
    </location>
</feature>
<feature type="compositionally biased region" description="Basic and acidic residues" evidence="2">
    <location>
        <begin position="46"/>
        <end position="59"/>
    </location>
</feature>
<keyword evidence="1" id="KW-0175">Coiled coil</keyword>
<dbReference type="InterPro" id="IPR042201">
    <property type="entry name" value="FH2_Formin_sf"/>
</dbReference>
<dbReference type="EMBL" id="HBKQ01029486">
    <property type="protein sequence ID" value="CAE2248605.1"/>
    <property type="molecule type" value="Transcribed_RNA"/>
</dbReference>
<feature type="compositionally biased region" description="Basic and acidic residues" evidence="2">
    <location>
        <begin position="1256"/>
        <end position="1267"/>
    </location>
</feature>
<dbReference type="GO" id="GO:0071203">
    <property type="term" value="C:WASH complex"/>
    <property type="evidence" value="ECO:0007669"/>
    <property type="project" value="InterPro"/>
</dbReference>
<feature type="region of interest" description="Disordered" evidence="2">
    <location>
        <begin position="1195"/>
        <end position="1214"/>
    </location>
</feature>
<feature type="compositionally biased region" description="Polar residues" evidence="2">
    <location>
        <begin position="1444"/>
        <end position="1454"/>
    </location>
</feature>
<feature type="region of interest" description="Disordered" evidence="2">
    <location>
        <begin position="780"/>
        <end position="800"/>
    </location>
</feature>
<feature type="region of interest" description="Disordered" evidence="2">
    <location>
        <begin position="266"/>
        <end position="293"/>
    </location>
</feature>
<dbReference type="Pfam" id="PF10152">
    <property type="entry name" value="CCDC53"/>
    <property type="match status" value="3"/>
</dbReference>
<dbReference type="Gene3D" id="1.20.58.2220">
    <property type="entry name" value="Formin, FH2 domain"/>
    <property type="match status" value="1"/>
</dbReference>
<feature type="compositionally biased region" description="Basic and acidic residues" evidence="2">
    <location>
        <begin position="1493"/>
        <end position="1503"/>
    </location>
</feature>
<proteinExistence type="predicted"/>
<feature type="compositionally biased region" description="Basic and acidic residues" evidence="2">
    <location>
        <begin position="82"/>
        <end position="99"/>
    </location>
</feature>